<accession>A0ABX1YDX6</accession>
<proteinExistence type="predicted"/>
<evidence type="ECO:0000313" key="2">
    <source>
        <dbReference type="Proteomes" id="UP000596857"/>
    </source>
</evidence>
<sequence>MNPWVGHWDIKRFMAEVADYPGIPITYANMQGWKEKDQFDDCMEAFGMQQESFSGFRCKRHKKRAAFATLS</sequence>
<gene>
    <name evidence="1" type="ORF">GC101_05830</name>
</gene>
<comment type="caution">
    <text evidence="1">The sequence shown here is derived from an EMBL/GenBank/DDBJ whole genome shotgun (WGS) entry which is preliminary data.</text>
</comment>
<reference evidence="1 2" key="1">
    <citation type="submission" date="2019-10" db="EMBL/GenBank/DDBJ databases">
        <title>Description of Paenibacillus terricola sp. nov.</title>
        <authorList>
            <person name="Carlier A."/>
            <person name="Qi S."/>
        </authorList>
    </citation>
    <scope>NUCLEOTIDE SEQUENCE [LARGE SCALE GENOMIC DNA]</scope>
    <source>
        <strain evidence="1 2">LMG 31459</strain>
    </source>
</reference>
<protein>
    <submittedName>
        <fullName evidence="1">Uncharacterized protein</fullName>
    </submittedName>
</protein>
<dbReference type="Proteomes" id="UP000596857">
    <property type="component" value="Unassembled WGS sequence"/>
</dbReference>
<name>A0ABX1YDX6_9BACL</name>
<keyword evidence="2" id="KW-1185">Reference proteome</keyword>
<evidence type="ECO:0000313" key="1">
    <source>
        <dbReference type="EMBL" id="NOU78396.1"/>
    </source>
</evidence>
<organism evidence="1 2">
    <name type="scientific">Paenibacillus phytohabitans</name>
    <dbReference type="NCBI Taxonomy" id="2654978"/>
    <lineage>
        <taxon>Bacteria</taxon>
        <taxon>Bacillati</taxon>
        <taxon>Bacillota</taxon>
        <taxon>Bacilli</taxon>
        <taxon>Bacillales</taxon>
        <taxon>Paenibacillaceae</taxon>
        <taxon>Paenibacillus</taxon>
    </lineage>
</organism>
<dbReference type="EMBL" id="WHOB01000018">
    <property type="protein sequence ID" value="NOU78396.1"/>
    <property type="molecule type" value="Genomic_DNA"/>
</dbReference>